<dbReference type="PANTHER" id="PTHR30055:SF234">
    <property type="entry name" value="HTH-TYPE TRANSCRIPTIONAL REGULATOR BETI"/>
    <property type="match status" value="1"/>
</dbReference>
<evidence type="ECO:0000313" key="8">
    <source>
        <dbReference type="EMBL" id="MDO1585239.1"/>
    </source>
</evidence>
<proteinExistence type="predicted"/>
<dbReference type="RefSeq" id="WP_302079522.1">
    <property type="nucleotide sequence ID" value="NZ_JAUKWQ010000013.1"/>
</dbReference>
<evidence type="ECO:0000256" key="2">
    <source>
        <dbReference type="ARBA" id="ARBA00023015"/>
    </source>
</evidence>
<dbReference type="InterPro" id="IPR001647">
    <property type="entry name" value="HTH_TetR"/>
</dbReference>
<dbReference type="Gene3D" id="1.10.357.10">
    <property type="entry name" value="Tetracycline Repressor, domain 2"/>
    <property type="match status" value="1"/>
</dbReference>
<name>A0ABT8T3A5_9HYPH</name>
<feature type="DNA-binding region" description="H-T-H motif" evidence="5">
    <location>
        <begin position="48"/>
        <end position="67"/>
    </location>
</feature>
<dbReference type="InterPro" id="IPR039538">
    <property type="entry name" value="BetI_C"/>
</dbReference>
<dbReference type="SUPFAM" id="SSF46689">
    <property type="entry name" value="Homeodomain-like"/>
    <property type="match status" value="1"/>
</dbReference>
<feature type="compositionally biased region" description="Polar residues" evidence="6">
    <location>
        <begin position="1"/>
        <end position="13"/>
    </location>
</feature>
<evidence type="ECO:0000313" key="9">
    <source>
        <dbReference type="Proteomes" id="UP001169006"/>
    </source>
</evidence>
<reference evidence="8" key="2">
    <citation type="submission" date="2023-07" db="EMBL/GenBank/DDBJ databases">
        <authorList>
            <person name="Sun H."/>
        </authorList>
    </citation>
    <scope>NUCLEOTIDE SEQUENCE</scope>
    <source>
        <strain evidence="8">05753</strain>
    </source>
</reference>
<evidence type="ECO:0000256" key="5">
    <source>
        <dbReference type="PROSITE-ProRule" id="PRU00335"/>
    </source>
</evidence>
<reference evidence="8" key="1">
    <citation type="journal article" date="2015" name="Int. J. Syst. Evol. Microbiol.">
        <title>Rhizobium oryzicola sp. nov., potential plant-growth-promoting endophytic bacteria isolated from rice roots.</title>
        <authorList>
            <person name="Zhang X.X."/>
            <person name="Gao J.S."/>
            <person name="Cao Y.H."/>
            <person name="Sheirdil R.A."/>
            <person name="Wang X.C."/>
            <person name="Zhang L."/>
        </authorList>
    </citation>
    <scope>NUCLEOTIDE SEQUENCE</scope>
    <source>
        <strain evidence="8">05753</strain>
    </source>
</reference>
<sequence length="217" mass="24172">MDSSNRGYRQDASQMPRRRKSPKGEVRREAILSAAMKRFADDGYQSASFAAIAEDVGLSLPGLLHYFPSKVHLLLAILDKRDMDSATLIGAMPLHWKAYLNGLVEITRMNTSMAGVVRTFAILNAESLTLDHPAAAWFSERARTLREQLARSFREGIDEGEVRADVKPDCLSAEIIGFMDGLQMLWLRDPQGVDMLRVLSDYVERLIRDVGVTAASS</sequence>
<dbReference type="InterPro" id="IPR009057">
    <property type="entry name" value="Homeodomain-like_sf"/>
</dbReference>
<accession>A0ABT8T3A5</accession>
<evidence type="ECO:0000259" key="7">
    <source>
        <dbReference type="PROSITE" id="PS50977"/>
    </source>
</evidence>
<feature type="region of interest" description="Disordered" evidence="6">
    <location>
        <begin position="1"/>
        <end position="26"/>
    </location>
</feature>
<evidence type="ECO:0000256" key="3">
    <source>
        <dbReference type="ARBA" id="ARBA00023125"/>
    </source>
</evidence>
<feature type="domain" description="HTH tetR-type" evidence="7">
    <location>
        <begin position="25"/>
        <end position="85"/>
    </location>
</feature>
<protein>
    <submittedName>
        <fullName evidence="8">TetR/AcrR family transcriptional regulator</fullName>
    </submittedName>
</protein>
<keyword evidence="1" id="KW-0678">Repressor</keyword>
<keyword evidence="3 5" id="KW-0238">DNA-binding</keyword>
<dbReference type="Pfam" id="PF13977">
    <property type="entry name" value="TetR_C_6"/>
    <property type="match status" value="1"/>
</dbReference>
<evidence type="ECO:0000256" key="6">
    <source>
        <dbReference type="SAM" id="MobiDB-lite"/>
    </source>
</evidence>
<organism evidence="8 9">
    <name type="scientific">Rhizobium oryzicola</name>
    <dbReference type="NCBI Taxonomy" id="1232668"/>
    <lineage>
        <taxon>Bacteria</taxon>
        <taxon>Pseudomonadati</taxon>
        <taxon>Pseudomonadota</taxon>
        <taxon>Alphaproteobacteria</taxon>
        <taxon>Hyphomicrobiales</taxon>
        <taxon>Rhizobiaceae</taxon>
        <taxon>Rhizobium/Agrobacterium group</taxon>
        <taxon>Rhizobium</taxon>
    </lineage>
</organism>
<keyword evidence="4" id="KW-0804">Transcription</keyword>
<dbReference type="InterPro" id="IPR036271">
    <property type="entry name" value="Tet_transcr_reg_TetR-rel_C_sf"/>
</dbReference>
<dbReference type="EMBL" id="JAUKWQ010000013">
    <property type="protein sequence ID" value="MDO1585239.1"/>
    <property type="molecule type" value="Genomic_DNA"/>
</dbReference>
<dbReference type="SUPFAM" id="SSF48498">
    <property type="entry name" value="Tetracyclin repressor-like, C-terminal domain"/>
    <property type="match status" value="1"/>
</dbReference>
<gene>
    <name evidence="8" type="ORF">Q2T52_24370</name>
</gene>
<dbReference type="PANTHER" id="PTHR30055">
    <property type="entry name" value="HTH-TYPE TRANSCRIPTIONAL REGULATOR RUTR"/>
    <property type="match status" value="1"/>
</dbReference>
<dbReference type="PRINTS" id="PR00455">
    <property type="entry name" value="HTHTETR"/>
</dbReference>
<comment type="caution">
    <text evidence="8">The sequence shown here is derived from an EMBL/GenBank/DDBJ whole genome shotgun (WGS) entry which is preliminary data.</text>
</comment>
<dbReference type="Pfam" id="PF00440">
    <property type="entry name" value="TetR_N"/>
    <property type="match status" value="1"/>
</dbReference>
<keyword evidence="2" id="KW-0805">Transcription regulation</keyword>
<dbReference type="InterPro" id="IPR050109">
    <property type="entry name" value="HTH-type_TetR-like_transc_reg"/>
</dbReference>
<evidence type="ECO:0000256" key="4">
    <source>
        <dbReference type="ARBA" id="ARBA00023163"/>
    </source>
</evidence>
<dbReference type="PROSITE" id="PS50977">
    <property type="entry name" value="HTH_TETR_2"/>
    <property type="match status" value="1"/>
</dbReference>
<keyword evidence="9" id="KW-1185">Reference proteome</keyword>
<evidence type="ECO:0000256" key="1">
    <source>
        <dbReference type="ARBA" id="ARBA00022491"/>
    </source>
</evidence>
<dbReference type="Proteomes" id="UP001169006">
    <property type="component" value="Unassembled WGS sequence"/>
</dbReference>